<evidence type="ECO:0000313" key="1">
    <source>
        <dbReference type="EMBL" id="CAI9108963.1"/>
    </source>
</evidence>
<dbReference type="AlphaFoldDB" id="A0AAV1DQE1"/>
<reference evidence="1" key="1">
    <citation type="submission" date="2023-03" db="EMBL/GenBank/DDBJ databases">
        <authorList>
            <person name="Julca I."/>
        </authorList>
    </citation>
    <scope>NUCLEOTIDE SEQUENCE</scope>
</reference>
<organism evidence="1 2">
    <name type="scientific">Oldenlandia corymbosa var. corymbosa</name>
    <dbReference type="NCBI Taxonomy" id="529605"/>
    <lineage>
        <taxon>Eukaryota</taxon>
        <taxon>Viridiplantae</taxon>
        <taxon>Streptophyta</taxon>
        <taxon>Embryophyta</taxon>
        <taxon>Tracheophyta</taxon>
        <taxon>Spermatophyta</taxon>
        <taxon>Magnoliopsida</taxon>
        <taxon>eudicotyledons</taxon>
        <taxon>Gunneridae</taxon>
        <taxon>Pentapetalae</taxon>
        <taxon>asterids</taxon>
        <taxon>lamiids</taxon>
        <taxon>Gentianales</taxon>
        <taxon>Rubiaceae</taxon>
        <taxon>Rubioideae</taxon>
        <taxon>Spermacoceae</taxon>
        <taxon>Hedyotis-Oldenlandia complex</taxon>
        <taxon>Oldenlandia</taxon>
    </lineage>
</organism>
<keyword evidence="2" id="KW-1185">Reference proteome</keyword>
<dbReference type="EMBL" id="OX459123">
    <property type="protein sequence ID" value="CAI9108963.1"/>
    <property type="molecule type" value="Genomic_DNA"/>
</dbReference>
<protein>
    <submittedName>
        <fullName evidence="1">OLC1v1008684C1</fullName>
    </submittedName>
</protein>
<evidence type="ECO:0000313" key="2">
    <source>
        <dbReference type="Proteomes" id="UP001161247"/>
    </source>
</evidence>
<sequence>MRGRVLNWMSKGGEGKKNQQNLDVQIIQMNPLVVKGVDSQSLPSQALESQALAKKTLAEQTLASRVAEPIIAECVLEFSPRLSAKEKEVIPVDLQDEAPLFAKRSIEESIPRCDLAPGNNEIVPGKTSNRFLALQTIEDQEVNLVVESDEDVKNVYSEENNDGQQRLASIVVEAELQNMAPSMLLGMGRFPDD</sequence>
<accession>A0AAV1DQE1</accession>
<gene>
    <name evidence="1" type="ORF">OLC1_LOCUS16945</name>
</gene>
<proteinExistence type="predicted"/>
<dbReference type="Proteomes" id="UP001161247">
    <property type="component" value="Chromosome 6"/>
</dbReference>
<name>A0AAV1DQE1_OLDCO</name>